<gene>
    <name evidence="2" type="ordered locus">Bcep1808_7373</name>
</gene>
<dbReference type="InterPro" id="IPR050678">
    <property type="entry name" value="DNA_Partitioning_ATPase"/>
</dbReference>
<protein>
    <submittedName>
        <fullName evidence="2">Cobyrinic acid a,c-diamide synthase</fullName>
    </submittedName>
</protein>
<evidence type="ECO:0000313" key="3">
    <source>
        <dbReference type="Proteomes" id="UP000002287"/>
    </source>
</evidence>
<dbReference type="Pfam" id="PF13614">
    <property type="entry name" value="AAA_31"/>
    <property type="match status" value="1"/>
</dbReference>
<sequence length="408" mass="45035">MTANDLLTSTAPAIDPSVSIADIRDGIAPHALDFLDLVRSTLLEPYPRKLPPTYTAANIATLCGIDKKRMPYLTTKLALPTGTQTGAGRAKIFTLEEAIVWVQATSNRVQRRAGSRGRVVAFANYKGGVAKTTTSISIAQKLTLMGRKVLLIDCDPQGSATQLCGYAPDAEIGYNDTILPLIDGEESTLHYAVHDTYWKNLHLIPSCNAVQEAEFGVPAQLLTNSRFEFWDILNKGIRPLLDDFDVVVIDTPPALSYITTNVLMAADAIVMPLPPEALDFASSTQFWQMFAEIAARLPKVMESKRYDFINIFMTKVRSTEASKGVQGWIRKAYGDLVFPHFVPESKVQAAALGALSTIYDQRRIDVDSDGDAPRMSGEQYERLREPHDALAEHIDNQFSQIWAREAAE</sequence>
<evidence type="ECO:0000313" key="2">
    <source>
        <dbReference type="EMBL" id="ABO60250.1"/>
    </source>
</evidence>
<dbReference type="Gene3D" id="3.40.50.300">
    <property type="entry name" value="P-loop containing nucleotide triphosphate hydrolases"/>
    <property type="match status" value="1"/>
</dbReference>
<dbReference type="Proteomes" id="UP000002287">
    <property type="component" value="Plasmid pBVIE03"/>
</dbReference>
<organism evidence="2 3">
    <name type="scientific">Burkholderia vietnamiensis (strain G4 / LMG 22486)</name>
    <name type="common">Burkholderia cepacia (strain R1808)</name>
    <dbReference type="NCBI Taxonomy" id="269482"/>
    <lineage>
        <taxon>Bacteria</taxon>
        <taxon>Pseudomonadati</taxon>
        <taxon>Pseudomonadota</taxon>
        <taxon>Betaproteobacteria</taxon>
        <taxon>Burkholderiales</taxon>
        <taxon>Burkholderiaceae</taxon>
        <taxon>Burkholderia</taxon>
        <taxon>Burkholderia cepacia complex</taxon>
    </lineage>
</organism>
<name>A4JVE7_BURVG</name>
<feature type="domain" description="AAA" evidence="1">
    <location>
        <begin position="118"/>
        <end position="297"/>
    </location>
</feature>
<accession>A4JVE7</accession>
<dbReference type="InterPro" id="IPR025669">
    <property type="entry name" value="AAA_dom"/>
</dbReference>
<dbReference type="PANTHER" id="PTHR13696">
    <property type="entry name" value="P-LOOP CONTAINING NUCLEOSIDE TRIPHOSPHATE HYDROLASE"/>
    <property type="match status" value="1"/>
</dbReference>
<dbReference type="AlphaFoldDB" id="A4JVE7"/>
<keyword evidence="2" id="KW-0614">Plasmid</keyword>
<dbReference type="SUPFAM" id="SSF52540">
    <property type="entry name" value="P-loop containing nucleoside triphosphate hydrolases"/>
    <property type="match status" value="1"/>
</dbReference>
<geneLocation type="plasmid" evidence="2 3">
    <name>pBVIE03</name>
</geneLocation>
<reference evidence="2 3" key="1">
    <citation type="submission" date="2007-03" db="EMBL/GenBank/DDBJ databases">
        <title>Complete sequence of plasmid pBVIE03 of Burkholderia vietnamiensis G4.</title>
        <authorList>
            <consortium name="US DOE Joint Genome Institute"/>
            <person name="Copeland A."/>
            <person name="Lucas S."/>
            <person name="Lapidus A."/>
            <person name="Barry K."/>
            <person name="Detter J.C."/>
            <person name="Glavina del Rio T."/>
            <person name="Hammon N."/>
            <person name="Israni S."/>
            <person name="Dalin E."/>
            <person name="Tice H."/>
            <person name="Pitluck S."/>
            <person name="Chain P."/>
            <person name="Malfatti S."/>
            <person name="Shin M."/>
            <person name="Vergez L."/>
            <person name="Schmutz J."/>
            <person name="Larimer F."/>
            <person name="Land M."/>
            <person name="Hauser L."/>
            <person name="Kyrpides N."/>
            <person name="Tiedje J."/>
            <person name="Richardson P."/>
        </authorList>
    </citation>
    <scope>NUCLEOTIDE SEQUENCE [LARGE SCALE GENOMIC DNA]</scope>
    <source>
        <strain evidence="3">G4 / LMG 22486</strain>
        <plasmid evidence="2 3">pBVIE03</plasmid>
    </source>
</reference>
<dbReference type="PANTHER" id="PTHR13696:SF52">
    <property type="entry name" value="PARA FAMILY PROTEIN CT_582"/>
    <property type="match status" value="1"/>
</dbReference>
<dbReference type="KEGG" id="bvi:Bcep1808_7373"/>
<dbReference type="EMBL" id="CP000619">
    <property type="protein sequence ID" value="ABO60250.1"/>
    <property type="molecule type" value="Genomic_DNA"/>
</dbReference>
<evidence type="ECO:0000259" key="1">
    <source>
        <dbReference type="Pfam" id="PF13614"/>
    </source>
</evidence>
<dbReference type="HOGENOM" id="CLU_037612_9_0_4"/>
<proteinExistence type="predicted"/>
<dbReference type="InterPro" id="IPR027417">
    <property type="entry name" value="P-loop_NTPase"/>
</dbReference>
<dbReference type="CDD" id="cd02042">
    <property type="entry name" value="ParAB_family"/>
    <property type="match status" value="1"/>
</dbReference>